<evidence type="ECO:0000256" key="13">
    <source>
        <dbReference type="RuleBase" id="RU003357"/>
    </source>
</evidence>
<evidence type="ECO:0000256" key="1">
    <source>
        <dbReference type="ARBA" id="ARBA00004571"/>
    </source>
</evidence>
<feature type="domain" description="TonB-dependent receptor-like beta-barrel" evidence="16">
    <location>
        <begin position="247"/>
        <end position="705"/>
    </location>
</feature>
<evidence type="ECO:0000256" key="7">
    <source>
        <dbReference type="ARBA" id="ARBA00023065"/>
    </source>
</evidence>
<feature type="domain" description="TonB-dependent receptor plug" evidence="17">
    <location>
        <begin position="71"/>
        <end position="169"/>
    </location>
</feature>
<reference evidence="19" key="1">
    <citation type="submission" date="2017-06" db="EMBL/GenBank/DDBJ databases">
        <authorList>
            <person name="Varghese N."/>
            <person name="Submissions S."/>
        </authorList>
    </citation>
    <scope>NUCLEOTIDE SEQUENCE [LARGE SCALE GENOMIC DNA]</scope>
    <source>
        <strain evidence="19">ANC 5114</strain>
    </source>
</reference>
<dbReference type="PANTHER" id="PTHR32552">
    <property type="entry name" value="FERRICHROME IRON RECEPTOR-RELATED"/>
    <property type="match status" value="1"/>
</dbReference>
<evidence type="ECO:0000256" key="11">
    <source>
        <dbReference type="ARBA" id="ARBA00023237"/>
    </source>
</evidence>
<dbReference type="EMBL" id="FZLN01000001">
    <property type="protein sequence ID" value="SNQ28303.1"/>
    <property type="molecule type" value="Genomic_DNA"/>
</dbReference>
<dbReference type="Gene3D" id="2.40.170.20">
    <property type="entry name" value="TonB-dependent receptor, beta-barrel domain"/>
    <property type="match status" value="1"/>
</dbReference>
<dbReference type="PANTHER" id="PTHR32552:SF83">
    <property type="entry name" value="BLR3904 PROTEIN"/>
    <property type="match status" value="1"/>
</dbReference>
<keyword evidence="6 15" id="KW-0732">Signal</keyword>
<feature type="compositionally biased region" description="Polar residues" evidence="14">
    <location>
        <begin position="274"/>
        <end position="292"/>
    </location>
</feature>
<gene>
    <name evidence="18" type="ORF">SAMN05444584_0218</name>
</gene>
<evidence type="ECO:0000256" key="14">
    <source>
        <dbReference type="SAM" id="MobiDB-lite"/>
    </source>
</evidence>
<proteinExistence type="inferred from homology"/>
<feature type="region of interest" description="Disordered" evidence="14">
    <location>
        <begin position="268"/>
        <end position="292"/>
    </location>
</feature>
<evidence type="ECO:0000256" key="3">
    <source>
        <dbReference type="ARBA" id="ARBA00022448"/>
    </source>
</evidence>
<dbReference type="PROSITE" id="PS52016">
    <property type="entry name" value="TONB_DEPENDENT_REC_3"/>
    <property type="match status" value="1"/>
</dbReference>
<dbReference type="NCBIfam" id="TIGR01783">
    <property type="entry name" value="TonB-siderophor"/>
    <property type="match status" value="1"/>
</dbReference>
<name>A0A217ECU6_9GAMM</name>
<evidence type="ECO:0000256" key="12">
    <source>
        <dbReference type="PROSITE-ProRule" id="PRU01360"/>
    </source>
</evidence>
<dbReference type="InterPro" id="IPR039426">
    <property type="entry name" value="TonB-dep_rcpt-like"/>
</dbReference>
<dbReference type="InterPro" id="IPR000531">
    <property type="entry name" value="Beta-barrel_TonB"/>
</dbReference>
<keyword evidence="7" id="KW-0406">Ion transport</keyword>
<dbReference type="GO" id="GO:0009279">
    <property type="term" value="C:cell outer membrane"/>
    <property type="evidence" value="ECO:0007669"/>
    <property type="project" value="UniProtKB-SubCell"/>
</dbReference>
<keyword evidence="4 12" id="KW-1134">Transmembrane beta strand</keyword>
<comment type="similarity">
    <text evidence="2 12 13">Belongs to the TonB-dependent receptor family.</text>
</comment>
<evidence type="ECO:0000313" key="18">
    <source>
        <dbReference type="EMBL" id="SNQ28303.1"/>
    </source>
</evidence>
<dbReference type="InterPro" id="IPR036942">
    <property type="entry name" value="Beta-barrel_TonB_sf"/>
</dbReference>
<evidence type="ECO:0000256" key="8">
    <source>
        <dbReference type="ARBA" id="ARBA00023077"/>
    </source>
</evidence>
<dbReference type="SUPFAM" id="SSF56935">
    <property type="entry name" value="Porins"/>
    <property type="match status" value="1"/>
</dbReference>
<evidence type="ECO:0000313" key="19">
    <source>
        <dbReference type="Proteomes" id="UP000243463"/>
    </source>
</evidence>
<accession>A0A217ECU6</accession>
<dbReference type="InterPro" id="IPR010105">
    <property type="entry name" value="TonB_sidphr_rcpt"/>
</dbReference>
<dbReference type="Gene3D" id="2.170.130.10">
    <property type="entry name" value="TonB-dependent receptor, plug domain"/>
    <property type="match status" value="1"/>
</dbReference>
<dbReference type="FunFam" id="2.170.130.10:FF:000001">
    <property type="entry name" value="Catecholate siderophore TonB-dependent receptor"/>
    <property type="match status" value="1"/>
</dbReference>
<evidence type="ECO:0000256" key="4">
    <source>
        <dbReference type="ARBA" id="ARBA00022452"/>
    </source>
</evidence>
<keyword evidence="9 12" id="KW-0472">Membrane</keyword>
<organism evidence="18 19">
    <name type="scientific">Acinetobacter apis</name>
    <dbReference type="NCBI Taxonomy" id="1229165"/>
    <lineage>
        <taxon>Bacteria</taxon>
        <taxon>Pseudomonadati</taxon>
        <taxon>Pseudomonadota</taxon>
        <taxon>Gammaproteobacteria</taxon>
        <taxon>Moraxellales</taxon>
        <taxon>Moraxellaceae</taxon>
        <taxon>Acinetobacter</taxon>
    </lineage>
</organism>
<dbReference type="Pfam" id="PF07715">
    <property type="entry name" value="Plug"/>
    <property type="match status" value="1"/>
</dbReference>
<evidence type="ECO:0000259" key="17">
    <source>
        <dbReference type="Pfam" id="PF07715"/>
    </source>
</evidence>
<dbReference type="GO" id="GO:0038023">
    <property type="term" value="F:signaling receptor activity"/>
    <property type="evidence" value="ECO:0007669"/>
    <property type="project" value="InterPro"/>
</dbReference>
<dbReference type="Pfam" id="PF00593">
    <property type="entry name" value="TonB_dep_Rec_b-barrel"/>
    <property type="match status" value="1"/>
</dbReference>
<dbReference type="InterPro" id="IPR037066">
    <property type="entry name" value="Plug_dom_sf"/>
</dbReference>
<comment type="subcellular location">
    <subcellularLocation>
        <location evidence="1 12">Cell outer membrane</location>
        <topology evidence="1 12">Multi-pass membrane protein</topology>
    </subcellularLocation>
</comment>
<sequence>MKYISSRKKDLPSKVLLSALSFTGSVLTSTAVWAEETTAHHQLETIKTQATPNPSYYSKVSNNNKITTALLDTPRTVNIISKQELEDRNVSSLQEVLRTTPGITLGSGEGGTPIGDRPFIRGYEASTDILVDGMRDYARGSHEIFNIESVEVSKGPGSIYSGRGSTGGTINLITKKPKAKTASEVTSEYQTSGQGQTKTRFTTDNNVAFSEHIAMRLNAMLDRGELAYRDQVEVDRWGIAPSITFGLNTPTRFTASYSRLQFNDKPDMGVPFSNARNPNRTTPIETQSMQTNFGRPNIDFREYQSTSIDLNFEHDFSDDLKLRFAARDLETSQDYLFTRVSFGCANSSGIACVTEGQGLTYNRANRPLYRTSHANTLQLTLQNKFKTGALQHDLLMGVDYSKERIANKDMTILGAGTETVNFYAPTYRDYPNFAIQYGAEKKAGEIEATGLYFLDTVQLLPRLDVNLGLRFDDYSSTNMVNKVKENMWNYQLGVIYKIAPKGRLYVNYATSSNPSGENLGQAGGADGVASGNRFADNVKAERTRSIEAGTKWEVLNDQLSLNLAVFETEKTNARAVDIDGLVTVNGKNRVRGTELSAVGQVTPLWYITAGYTYLDSELVDNGYDRGVPRPERGNRMKFIAKHSANLWTTYQVQDKLRVGGGITYVGRRFVDDINKYELPSHVRYDAFASYQIMPEFEVQLNINNLTNERVYDASHVGVFSTVAPGRSFGLKGSYRF</sequence>
<dbReference type="AlphaFoldDB" id="A0A217ECU6"/>
<keyword evidence="8 13" id="KW-0798">TonB box</keyword>
<evidence type="ECO:0000256" key="2">
    <source>
        <dbReference type="ARBA" id="ARBA00009810"/>
    </source>
</evidence>
<evidence type="ECO:0000256" key="5">
    <source>
        <dbReference type="ARBA" id="ARBA00022692"/>
    </source>
</evidence>
<keyword evidence="19" id="KW-1185">Reference proteome</keyword>
<dbReference type="GO" id="GO:0015344">
    <property type="term" value="F:siderophore uptake transmembrane transporter activity"/>
    <property type="evidence" value="ECO:0007669"/>
    <property type="project" value="TreeGrafter"/>
</dbReference>
<keyword evidence="10 18" id="KW-0675">Receptor</keyword>
<dbReference type="InterPro" id="IPR012910">
    <property type="entry name" value="Plug_dom"/>
</dbReference>
<dbReference type="OrthoDB" id="9790771at2"/>
<evidence type="ECO:0000256" key="15">
    <source>
        <dbReference type="SAM" id="SignalP"/>
    </source>
</evidence>
<feature type="chain" id="PRO_5013279075" evidence="15">
    <location>
        <begin position="35"/>
        <end position="736"/>
    </location>
</feature>
<evidence type="ECO:0000259" key="16">
    <source>
        <dbReference type="Pfam" id="PF00593"/>
    </source>
</evidence>
<dbReference type="Proteomes" id="UP000243463">
    <property type="component" value="Unassembled WGS sequence"/>
</dbReference>
<dbReference type="CDD" id="cd01347">
    <property type="entry name" value="ligand_gated_channel"/>
    <property type="match status" value="1"/>
</dbReference>
<keyword evidence="11 12" id="KW-0998">Cell outer membrane</keyword>
<keyword evidence="3 12" id="KW-0813">Transport</keyword>
<evidence type="ECO:0000256" key="9">
    <source>
        <dbReference type="ARBA" id="ARBA00023136"/>
    </source>
</evidence>
<dbReference type="RefSeq" id="WP_088822302.1">
    <property type="nucleotide sequence ID" value="NZ_FZLN01000001.1"/>
</dbReference>
<keyword evidence="5 12" id="KW-0812">Transmembrane</keyword>
<dbReference type="GO" id="GO:0015891">
    <property type="term" value="P:siderophore transport"/>
    <property type="evidence" value="ECO:0007669"/>
    <property type="project" value="InterPro"/>
</dbReference>
<evidence type="ECO:0000256" key="10">
    <source>
        <dbReference type="ARBA" id="ARBA00023170"/>
    </source>
</evidence>
<evidence type="ECO:0000256" key="6">
    <source>
        <dbReference type="ARBA" id="ARBA00022729"/>
    </source>
</evidence>
<feature type="signal peptide" evidence="15">
    <location>
        <begin position="1"/>
        <end position="34"/>
    </location>
</feature>
<protein>
    <submittedName>
        <fullName evidence="18">Catecholate siderophore receptor</fullName>
    </submittedName>
</protein>